<evidence type="ECO:0000313" key="5">
    <source>
        <dbReference type="EMBL" id="MCW7461430.1"/>
    </source>
</evidence>
<evidence type="ECO:0000259" key="4">
    <source>
        <dbReference type="PROSITE" id="PS50995"/>
    </source>
</evidence>
<dbReference type="Gene3D" id="1.10.10.10">
    <property type="entry name" value="Winged helix-like DNA-binding domain superfamily/Winged helix DNA-binding domain"/>
    <property type="match status" value="1"/>
</dbReference>
<reference evidence="5 6" key="1">
    <citation type="submission" date="2022-06" db="EMBL/GenBank/DDBJ databases">
        <title>Leptospira isolates from biofilms formed at urban environments.</title>
        <authorList>
            <person name="Ribeiro P.S."/>
            <person name="Sousa T."/>
            <person name="Carvalho N."/>
            <person name="Aburjaile F."/>
            <person name="Neves F."/>
            <person name="Oliveira D."/>
            <person name="Blanco L."/>
            <person name="Lima J."/>
            <person name="Costa F."/>
            <person name="Brenig B."/>
            <person name="Soares S."/>
            <person name="Ramos R."/>
            <person name="Goes-Neto A."/>
            <person name="Matiuzzi M."/>
            <person name="Azevedo V."/>
            <person name="Ristow P."/>
        </authorList>
    </citation>
    <scope>NUCLEOTIDE SEQUENCE [LARGE SCALE GENOMIC DNA]</scope>
    <source>
        <strain evidence="5 6">VSF25</strain>
    </source>
</reference>
<dbReference type="PROSITE" id="PS50995">
    <property type="entry name" value="HTH_MARR_2"/>
    <property type="match status" value="1"/>
</dbReference>
<evidence type="ECO:0000256" key="1">
    <source>
        <dbReference type="ARBA" id="ARBA00023015"/>
    </source>
</evidence>
<keyword evidence="1" id="KW-0805">Transcription regulation</keyword>
<accession>A0ABT3LUM7</accession>
<feature type="domain" description="HTH marR-type" evidence="4">
    <location>
        <begin position="21"/>
        <end position="158"/>
    </location>
</feature>
<dbReference type="SUPFAM" id="SSF46785">
    <property type="entry name" value="Winged helix' DNA-binding domain"/>
    <property type="match status" value="1"/>
</dbReference>
<gene>
    <name evidence="5" type="ORF">ND812_04935</name>
</gene>
<evidence type="ECO:0000313" key="6">
    <source>
        <dbReference type="Proteomes" id="UP001209737"/>
    </source>
</evidence>
<dbReference type="EMBL" id="JAMQPV010000001">
    <property type="protein sequence ID" value="MCW7461430.1"/>
    <property type="molecule type" value="Genomic_DNA"/>
</dbReference>
<dbReference type="InterPro" id="IPR036388">
    <property type="entry name" value="WH-like_DNA-bd_sf"/>
</dbReference>
<keyword evidence="3" id="KW-0804">Transcription</keyword>
<dbReference type="Proteomes" id="UP001209737">
    <property type="component" value="Unassembled WGS sequence"/>
</dbReference>
<name>A0ABT3LUM7_9LEPT</name>
<evidence type="ECO:0000256" key="3">
    <source>
        <dbReference type="ARBA" id="ARBA00023163"/>
    </source>
</evidence>
<dbReference type="InterPro" id="IPR000835">
    <property type="entry name" value="HTH_MarR-typ"/>
</dbReference>
<keyword evidence="2" id="KW-0238">DNA-binding</keyword>
<dbReference type="PANTHER" id="PTHR42756">
    <property type="entry name" value="TRANSCRIPTIONAL REGULATOR, MARR"/>
    <property type="match status" value="1"/>
</dbReference>
<keyword evidence="6" id="KW-1185">Reference proteome</keyword>
<proteinExistence type="predicted"/>
<organism evidence="5 6">
    <name type="scientific">Leptospira limi</name>
    <dbReference type="NCBI Taxonomy" id="2950023"/>
    <lineage>
        <taxon>Bacteria</taxon>
        <taxon>Pseudomonadati</taxon>
        <taxon>Spirochaetota</taxon>
        <taxon>Spirochaetia</taxon>
        <taxon>Leptospirales</taxon>
        <taxon>Leptospiraceae</taxon>
        <taxon>Leptospira</taxon>
    </lineage>
</organism>
<comment type="caution">
    <text evidence="5">The sequence shown here is derived from an EMBL/GenBank/DDBJ whole genome shotgun (WGS) entry which is preliminary data.</text>
</comment>
<evidence type="ECO:0000256" key="2">
    <source>
        <dbReference type="ARBA" id="ARBA00023125"/>
    </source>
</evidence>
<dbReference type="InterPro" id="IPR036390">
    <property type="entry name" value="WH_DNA-bd_sf"/>
</dbReference>
<dbReference type="RefSeq" id="WP_265374530.1">
    <property type="nucleotide sequence ID" value="NZ_JAMQPV010000001.1"/>
</dbReference>
<dbReference type="Pfam" id="PF01047">
    <property type="entry name" value="MarR"/>
    <property type="match status" value="1"/>
</dbReference>
<dbReference type="PANTHER" id="PTHR42756:SF1">
    <property type="entry name" value="TRANSCRIPTIONAL REPRESSOR OF EMRAB OPERON"/>
    <property type="match status" value="1"/>
</dbReference>
<protein>
    <submittedName>
        <fullName evidence="5">MarR family winged helix-turn-helix transcriptional regulator</fullName>
    </submittedName>
</protein>
<sequence>MKQKKSNSAIVKSDFSVNKAEDSSGFLLWQVTSLWQREIRYALEPLKLTHSQFVLLASILWLTQQEKEVTQVLLSEHTKIDPMTTSTVIRTLIQKGYVDRKEHSTDTRAKIVSLTKSGELITKNAVKKVESFDHDFFSALGVTKHEFNESLLKILSRY</sequence>
<dbReference type="SMART" id="SM00347">
    <property type="entry name" value="HTH_MARR"/>
    <property type="match status" value="1"/>
</dbReference>